<comment type="similarity">
    <text evidence="2 8">Belongs to the type II topoisomerase GyrA/ParC subunit family.</text>
</comment>
<dbReference type="CDD" id="cd00187">
    <property type="entry name" value="TOP4c"/>
    <property type="match status" value="1"/>
</dbReference>
<dbReference type="NCBIfam" id="NF004044">
    <property type="entry name" value="PRK05561.1"/>
    <property type="match status" value="1"/>
</dbReference>
<dbReference type="Proteomes" id="UP000176997">
    <property type="component" value="Unassembled WGS sequence"/>
</dbReference>
<dbReference type="PANTHER" id="PTHR43493">
    <property type="entry name" value="DNA GYRASE/TOPOISOMERASE SUBUNIT A"/>
    <property type="match status" value="1"/>
</dbReference>
<organism evidence="11 12">
    <name type="scientific">Candidatus Yonathbacteria bacterium RIFCSPHIGHO2_01_FULL_51_10</name>
    <dbReference type="NCBI Taxonomy" id="1802723"/>
    <lineage>
        <taxon>Bacteria</taxon>
        <taxon>Candidatus Yonathiibacteriota</taxon>
    </lineage>
</organism>
<dbReference type="Gene3D" id="3.30.1360.40">
    <property type="match status" value="1"/>
</dbReference>
<dbReference type="InterPro" id="IPR035516">
    <property type="entry name" value="Gyrase/topoIV_suA_C"/>
</dbReference>
<dbReference type="FunFam" id="3.90.199.10:FF:000001">
    <property type="entry name" value="DNA gyrase subunit A"/>
    <property type="match status" value="1"/>
</dbReference>
<reference evidence="11 12" key="1">
    <citation type="journal article" date="2016" name="Nat. Commun.">
        <title>Thousands of microbial genomes shed light on interconnected biogeochemical processes in an aquifer system.</title>
        <authorList>
            <person name="Anantharaman K."/>
            <person name="Brown C.T."/>
            <person name="Hug L.A."/>
            <person name="Sharon I."/>
            <person name="Castelle C.J."/>
            <person name="Probst A.J."/>
            <person name="Thomas B.C."/>
            <person name="Singh A."/>
            <person name="Wilkins M.J."/>
            <person name="Karaoz U."/>
            <person name="Brodie E.L."/>
            <person name="Williams K.H."/>
            <person name="Hubbard S.S."/>
            <person name="Banfield J.F."/>
        </authorList>
    </citation>
    <scope>NUCLEOTIDE SEQUENCE [LARGE SCALE GENOMIC DNA]</scope>
</reference>
<dbReference type="FunFam" id="1.10.268.10:FF:000001">
    <property type="entry name" value="DNA gyrase subunit A"/>
    <property type="match status" value="1"/>
</dbReference>
<dbReference type="Gene3D" id="3.90.199.10">
    <property type="entry name" value="Topoisomerase II, domain 5"/>
    <property type="match status" value="1"/>
</dbReference>
<evidence type="ECO:0000256" key="2">
    <source>
        <dbReference type="ARBA" id="ARBA00008263"/>
    </source>
</evidence>
<dbReference type="NCBIfam" id="TIGR01063">
    <property type="entry name" value="gyrA"/>
    <property type="match status" value="1"/>
</dbReference>
<dbReference type="SUPFAM" id="SSF56719">
    <property type="entry name" value="Type II DNA topoisomerase"/>
    <property type="match status" value="1"/>
</dbReference>
<evidence type="ECO:0000256" key="6">
    <source>
        <dbReference type="ARBA" id="ARBA00023125"/>
    </source>
</evidence>
<comment type="subunit">
    <text evidence="8">Heterotetramer, composed of two GyrA and two GyrB chains. In the heterotetramer, GyrA contains the active site tyrosine that forms a transient covalent intermediate with DNA, while GyrB binds cofactors and catalyzes ATP hydrolysis.</text>
</comment>
<dbReference type="GO" id="GO:0006261">
    <property type="term" value="P:DNA-templated DNA replication"/>
    <property type="evidence" value="ECO:0007669"/>
    <property type="project" value="UniProtKB-UniRule"/>
</dbReference>
<gene>
    <name evidence="8" type="primary">gyrA</name>
    <name evidence="11" type="ORF">A2675_01045</name>
</gene>
<keyword evidence="3 8" id="KW-0547">Nucleotide-binding</keyword>
<dbReference type="Gene3D" id="1.10.268.10">
    <property type="entry name" value="Topoisomerase, domain 3"/>
    <property type="match status" value="1"/>
</dbReference>
<feature type="active site" description="O-(5'-phospho-DNA)-tyrosine intermediate" evidence="8 9">
    <location>
        <position position="132"/>
    </location>
</feature>
<dbReference type="Pfam" id="PF03989">
    <property type="entry name" value="DNA_gyraseA_C"/>
    <property type="match status" value="6"/>
</dbReference>
<dbReference type="FunFam" id="2.120.10.90:FF:000005">
    <property type="entry name" value="DNA topoisomerase 4 subunit A"/>
    <property type="match status" value="1"/>
</dbReference>
<sequence>MNKNTKDEQLSPAPEHGVIPVEISTEMRKSYLDYAMSVITTRALPDVRDGLKPVHRRILFAMHEMGLAHTAKFRKSAAVVGDVLGKYHPHGDSSVYEAMVKLAQNFLTRYMLVHGQGNFGSIDGDSAAAMRYTEAKMSRVAGELLRDLDKDTVDFVGNYDNTRKEPVVLPAAAPNLLLNGTLGIAVGMATNIPPHNLTEVVDACIYLADNKDATNDDLLKFVKGPDFPTGGIAYNEKDIHHAYSSGRGGVVTRGEADIVDGKNGSQIIVSSIPYRVNKSDLILTIAELVREKKIDGIKGLRDESTKDIRIAIDLKSGAHPQKVLNYLYKHTMLETTFHYNMLALVDGVPQTLSLKGILAEFLAHRKVVVRRRAAFDLARAEERAHILEGLKKALDHIDQIIKTIKGSKDTPAAHANLMKDFRFSEKQATAILEMRLQKLAGLERKQVELELAEKLQLIKGLKELLASEKKILGVVKTELGEVKEKYGDERRTRIIKGGAKAISLEDTIPDEESILVYTSGGYVKRTNPGEYRKQNRGGVGVMDLNTKEEDFITMFLSASTHSDLLFFTDKGKAYQIKMYDIPEGKRATRGKSIMNFLSLSSEEKVTSILPVTKDAKGATLSLAMITKQGVVKKVAAKGFADVRRSGLIAIKLAAGDELLSARLVGKGDTIVLATAKGQSIRFKESDVREMGRNAGGVRAMKLGKGDTLIGADAVSASAEAPQLLVMSENGYGKKTPIKEYKAQKRGGSGIKTFKVTAKTGALMAAKVVTVADEEVVAISRKSQVIRVETKTIPSLGRQTQGVRIMKLREGDSIASLVCL</sequence>
<dbReference type="InterPro" id="IPR013758">
    <property type="entry name" value="Topo_IIA_A/C_ab"/>
</dbReference>
<dbReference type="PANTHER" id="PTHR43493:SF5">
    <property type="entry name" value="DNA GYRASE SUBUNIT A, CHLOROPLASTIC_MITOCHONDRIAL"/>
    <property type="match status" value="1"/>
</dbReference>
<dbReference type="InterPro" id="IPR013760">
    <property type="entry name" value="Topo_IIA-like_dom_sf"/>
</dbReference>
<protein>
    <recommendedName>
        <fullName evidence="8">DNA gyrase subunit A</fullName>
        <ecNumber evidence="8">5.6.2.2</ecNumber>
    </recommendedName>
</protein>
<evidence type="ECO:0000256" key="5">
    <source>
        <dbReference type="ARBA" id="ARBA00023029"/>
    </source>
</evidence>
<evidence type="ECO:0000256" key="9">
    <source>
        <dbReference type="PROSITE-ProRule" id="PRU01384"/>
    </source>
</evidence>
<proteinExistence type="inferred from homology"/>
<comment type="catalytic activity">
    <reaction evidence="1 8 9">
        <text>ATP-dependent breakage, passage and rejoining of double-stranded DNA.</text>
        <dbReference type="EC" id="5.6.2.2"/>
    </reaction>
</comment>
<keyword evidence="4 8" id="KW-0067">ATP-binding</keyword>
<dbReference type="GO" id="GO:0005524">
    <property type="term" value="F:ATP binding"/>
    <property type="evidence" value="ECO:0007669"/>
    <property type="project" value="UniProtKB-UniRule"/>
</dbReference>
<accession>A0A1G2S9R8</accession>
<evidence type="ECO:0000256" key="7">
    <source>
        <dbReference type="ARBA" id="ARBA00023235"/>
    </source>
</evidence>
<keyword evidence="5 8" id="KW-0799">Topoisomerase</keyword>
<dbReference type="InterPro" id="IPR006691">
    <property type="entry name" value="GyrA/parC_rep"/>
</dbReference>
<evidence type="ECO:0000313" key="11">
    <source>
        <dbReference type="EMBL" id="OHA81011.1"/>
    </source>
</evidence>
<comment type="caution">
    <text evidence="11">The sequence shown here is derived from an EMBL/GenBank/DDBJ whole genome shotgun (WGS) entry which is preliminary data.</text>
</comment>
<dbReference type="SUPFAM" id="SSF101904">
    <property type="entry name" value="GyrA/ParC C-terminal domain-like"/>
    <property type="match status" value="1"/>
</dbReference>
<keyword evidence="6 8" id="KW-0238">DNA-binding</keyword>
<dbReference type="GO" id="GO:0003677">
    <property type="term" value="F:DNA binding"/>
    <property type="evidence" value="ECO:0007669"/>
    <property type="project" value="UniProtKB-UniRule"/>
</dbReference>
<evidence type="ECO:0000313" key="12">
    <source>
        <dbReference type="Proteomes" id="UP000176997"/>
    </source>
</evidence>
<evidence type="ECO:0000256" key="3">
    <source>
        <dbReference type="ARBA" id="ARBA00022741"/>
    </source>
</evidence>
<dbReference type="PROSITE" id="PS52040">
    <property type="entry name" value="TOPO_IIA"/>
    <property type="match status" value="1"/>
</dbReference>
<dbReference type="GO" id="GO:0034335">
    <property type="term" value="F:DNA negative supercoiling activity"/>
    <property type="evidence" value="ECO:0007669"/>
    <property type="project" value="UniProtKB-ARBA"/>
</dbReference>
<feature type="domain" description="Topo IIA-type catalytic" evidence="10">
    <location>
        <begin position="44"/>
        <end position="507"/>
    </location>
</feature>
<dbReference type="GO" id="GO:0006265">
    <property type="term" value="P:DNA topological change"/>
    <property type="evidence" value="ECO:0007669"/>
    <property type="project" value="UniProtKB-UniRule"/>
</dbReference>
<dbReference type="GO" id="GO:0009330">
    <property type="term" value="C:DNA topoisomerase type II (double strand cut, ATP-hydrolyzing) complex"/>
    <property type="evidence" value="ECO:0007669"/>
    <property type="project" value="TreeGrafter"/>
</dbReference>
<dbReference type="EMBL" id="MHUS01000015">
    <property type="protein sequence ID" value="OHA81011.1"/>
    <property type="molecule type" value="Genomic_DNA"/>
</dbReference>
<dbReference type="InterPro" id="IPR005743">
    <property type="entry name" value="GyrA"/>
</dbReference>
<comment type="subcellular location">
    <subcellularLocation>
        <location evidence="8">Cytoplasm</location>
    </subcellularLocation>
</comment>
<dbReference type="Gene3D" id="2.120.10.90">
    <property type="entry name" value="DNA gyrase/topoisomerase IV, subunit A, C-terminal"/>
    <property type="match status" value="1"/>
</dbReference>
<evidence type="ECO:0000256" key="4">
    <source>
        <dbReference type="ARBA" id="ARBA00022840"/>
    </source>
</evidence>
<dbReference type="SMART" id="SM00434">
    <property type="entry name" value="TOP4c"/>
    <property type="match status" value="1"/>
</dbReference>
<dbReference type="STRING" id="1802723.A2675_01045"/>
<keyword evidence="7 8" id="KW-0413">Isomerase</keyword>
<dbReference type="Pfam" id="PF00521">
    <property type="entry name" value="DNA_topoisoIV"/>
    <property type="match status" value="1"/>
</dbReference>
<dbReference type="NCBIfam" id="NF004043">
    <property type="entry name" value="PRK05560.1"/>
    <property type="match status" value="1"/>
</dbReference>
<name>A0A1G2S9R8_9BACT</name>
<comment type="function">
    <text evidence="8">A type II topoisomerase that negatively supercoils closed circular double-stranded (ds) DNA in an ATP-dependent manner to modulate DNA topology and maintain chromosomes in an underwound state. Negative supercoiling favors strand separation, and DNA replication, transcription, recombination and repair, all of which involve strand separation. Also able to catalyze the interconversion of other topological isomers of dsDNA rings, including catenanes and knotted rings. Type II topoisomerases break and join 2 DNA strands simultaneously in an ATP-dependent manner.</text>
</comment>
<dbReference type="InterPro" id="IPR002205">
    <property type="entry name" value="Topo_IIA_dom_A"/>
</dbReference>
<dbReference type="HAMAP" id="MF_01897">
    <property type="entry name" value="GyrA"/>
    <property type="match status" value="1"/>
</dbReference>
<keyword evidence="8" id="KW-0963">Cytoplasm</keyword>
<evidence type="ECO:0000256" key="1">
    <source>
        <dbReference type="ARBA" id="ARBA00000185"/>
    </source>
</evidence>
<dbReference type="EC" id="5.6.2.2" evidence="8"/>
<dbReference type="InterPro" id="IPR013757">
    <property type="entry name" value="Topo_IIA_A_a_sf"/>
</dbReference>
<feature type="short sequence motif" description="GyrA-box" evidence="8">
    <location>
        <begin position="534"/>
        <end position="540"/>
    </location>
</feature>
<evidence type="ECO:0000256" key="8">
    <source>
        <dbReference type="HAMAP-Rule" id="MF_01897"/>
    </source>
</evidence>
<dbReference type="GO" id="GO:0005737">
    <property type="term" value="C:cytoplasm"/>
    <property type="evidence" value="ECO:0007669"/>
    <property type="project" value="UniProtKB-SubCell"/>
</dbReference>
<dbReference type="AlphaFoldDB" id="A0A1G2S9R8"/>
<dbReference type="GO" id="GO:0005694">
    <property type="term" value="C:chromosome"/>
    <property type="evidence" value="ECO:0007669"/>
    <property type="project" value="InterPro"/>
</dbReference>
<comment type="miscellaneous">
    <text evidence="8">Few gyrases are as efficient as E.coli at forming negative supercoils. Not all organisms have 2 type II topoisomerases; in organisms with a single type II topoisomerase this enzyme also has to decatenate newly replicated chromosomes.</text>
</comment>
<dbReference type="InterPro" id="IPR050220">
    <property type="entry name" value="Type_II_DNA_Topoisomerases"/>
</dbReference>
<evidence type="ECO:0000259" key="10">
    <source>
        <dbReference type="PROSITE" id="PS52040"/>
    </source>
</evidence>